<dbReference type="Pfam" id="PF17763">
    <property type="entry name" value="Asparaginase_C"/>
    <property type="match status" value="1"/>
</dbReference>
<dbReference type="SUPFAM" id="SSF53774">
    <property type="entry name" value="Glutaminase/Asparaginase"/>
    <property type="match status" value="1"/>
</dbReference>
<feature type="binding site" evidence="6">
    <location>
        <begin position="90"/>
        <end position="91"/>
    </location>
    <ligand>
        <name>substrate</name>
    </ligand>
</feature>
<feature type="active site" evidence="7">
    <location>
        <position position="13"/>
    </location>
</feature>
<dbReference type="InterPro" id="IPR020827">
    <property type="entry name" value="Asparaginase/glutaminase_AS1"/>
</dbReference>
<dbReference type="InterPro" id="IPR040919">
    <property type="entry name" value="Asparaginase_C"/>
</dbReference>
<dbReference type="Gene3D" id="3.40.50.40">
    <property type="match status" value="1"/>
</dbReference>
<organism evidence="11 12">
    <name type="scientific">Petrocella atlantisensis</name>
    <dbReference type="NCBI Taxonomy" id="2173034"/>
    <lineage>
        <taxon>Bacteria</taxon>
        <taxon>Bacillati</taxon>
        <taxon>Bacillota</taxon>
        <taxon>Clostridia</taxon>
        <taxon>Lachnospirales</taxon>
        <taxon>Vallitaleaceae</taxon>
        <taxon>Petrocella</taxon>
    </lineage>
</organism>
<keyword evidence="12" id="KW-1185">Reference proteome</keyword>
<dbReference type="InterPro" id="IPR027474">
    <property type="entry name" value="L-asparaginase_N"/>
</dbReference>
<dbReference type="InterPro" id="IPR027473">
    <property type="entry name" value="L-asparaginase_C"/>
</dbReference>
<dbReference type="PIRSF" id="PIRSF001220">
    <property type="entry name" value="L-ASNase_gatD"/>
    <property type="match status" value="1"/>
</dbReference>
<dbReference type="PANTHER" id="PTHR11707">
    <property type="entry name" value="L-ASPARAGINASE"/>
    <property type="match status" value="1"/>
</dbReference>
<evidence type="ECO:0000256" key="5">
    <source>
        <dbReference type="PIRSR" id="PIRSR001220-1"/>
    </source>
</evidence>
<dbReference type="Gene3D" id="3.40.50.1170">
    <property type="entry name" value="L-asparaginase, N-terminal domain"/>
    <property type="match status" value="1"/>
</dbReference>
<accession>A0A3P7SAX3</accession>
<dbReference type="CDD" id="cd08963">
    <property type="entry name" value="L-asparaginase_I"/>
    <property type="match status" value="1"/>
</dbReference>
<feature type="domain" description="Asparaginase/glutaminase C-terminal" evidence="10">
    <location>
        <begin position="214"/>
        <end position="326"/>
    </location>
</feature>
<dbReference type="PROSITE" id="PS51732">
    <property type="entry name" value="ASN_GLN_ASE_3"/>
    <property type="match status" value="1"/>
</dbReference>
<comment type="similarity">
    <text evidence="1">Belongs to the asparaginase 1 family.</text>
</comment>
<dbReference type="OrthoDB" id="9788068at2"/>
<feature type="active site" description="O-isoaspartyl threonine intermediate" evidence="5">
    <location>
        <position position="13"/>
    </location>
</feature>
<dbReference type="GO" id="GO:0009066">
    <property type="term" value="P:aspartate family amino acid metabolic process"/>
    <property type="evidence" value="ECO:0007669"/>
    <property type="project" value="UniProtKB-ARBA"/>
</dbReference>
<dbReference type="SFLD" id="SFLDS00057">
    <property type="entry name" value="Glutaminase/Asparaginase"/>
    <property type="match status" value="1"/>
</dbReference>
<evidence type="ECO:0000256" key="6">
    <source>
        <dbReference type="PIRSR" id="PIRSR001220-2"/>
    </source>
</evidence>
<dbReference type="PANTHER" id="PTHR11707:SF28">
    <property type="entry name" value="60 KDA LYSOPHOSPHOLIPASE"/>
    <property type="match status" value="1"/>
</dbReference>
<gene>
    <name evidence="11" type="primary">ansA</name>
    <name evidence="11" type="ORF">PATL70BA_3072</name>
</gene>
<protein>
    <recommendedName>
        <fullName evidence="2">asparaginase</fullName>
        <ecNumber evidence="2">3.5.1.1</ecNumber>
    </recommendedName>
</protein>
<evidence type="ECO:0000256" key="8">
    <source>
        <dbReference type="PROSITE-ProRule" id="PRU10100"/>
    </source>
</evidence>
<dbReference type="NCBIfam" id="TIGR00519">
    <property type="entry name" value="asnASE_I"/>
    <property type="match status" value="1"/>
</dbReference>
<dbReference type="InterPro" id="IPR041725">
    <property type="entry name" value="L-asparaginase_I"/>
</dbReference>
<dbReference type="KEGG" id="cbar:PATL70BA_3072"/>
<dbReference type="AlphaFoldDB" id="A0A3P7SAX3"/>
<evidence type="ECO:0000256" key="4">
    <source>
        <dbReference type="ARBA" id="ARBA00049366"/>
    </source>
</evidence>
<dbReference type="EC" id="3.5.1.1" evidence="2"/>
<dbReference type="RefSeq" id="WP_125138041.1">
    <property type="nucleotide sequence ID" value="NZ_LR130778.1"/>
</dbReference>
<dbReference type="InterPro" id="IPR006033">
    <property type="entry name" value="AsnA_fam"/>
</dbReference>
<feature type="active site" evidence="8">
    <location>
        <position position="90"/>
    </location>
</feature>
<evidence type="ECO:0000313" key="11">
    <source>
        <dbReference type="EMBL" id="VDN48989.1"/>
    </source>
</evidence>
<evidence type="ECO:0000256" key="2">
    <source>
        <dbReference type="ARBA" id="ARBA00012920"/>
    </source>
</evidence>
<name>A0A3P7SAX3_9FIRM</name>
<sequence length="337" mass="37137">MNKKVYIIYTGGTIGMIRTQKGYAPQKGYMQKELDNISELKADIMPDYTIKEYEPLLDSSNMTQQEWIKIAKDIESNYDNYDGFVILHGTDTMAYTASALSFMLENLGKPVILTGSQIPLCEIRNDARENIIAAVQIAAECDVPEVCLYFGGKLLRGCRAVKTSSDALDAFESPNYPPLAIAGVRIEVNESLINKKSGGQMVAFEYGNYPITDMKIFPSISTEVMENILKPPLRGIIIEALGAGNIPSRDARLGVVLKEAADRGVIIVVCTQCLKGFAHIGEYETSAFLVEAGAVSGYDMTPEAAATKLYYLMSKGYDQEKIKKLMTENLRGELSKI</sequence>
<evidence type="ECO:0000256" key="3">
    <source>
        <dbReference type="ARBA" id="ARBA00022801"/>
    </source>
</evidence>
<reference evidence="11 12" key="1">
    <citation type="submission" date="2018-09" db="EMBL/GenBank/DDBJ databases">
        <authorList>
            <person name="Postec A."/>
        </authorList>
    </citation>
    <scope>NUCLEOTIDE SEQUENCE [LARGE SCALE GENOMIC DNA]</scope>
    <source>
        <strain evidence="11">70B-A</strain>
    </source>
</reference>
<evidence type="ECO:0000256" key="7">
    <source>
        <dbReference type="PROSITE-ProRule" id="PRU10099"/>
    </source>
</evidence>
<evidence type="ECO:0000259" key="9">
    <source>
        <dbReference type="Pfam" id="PF00710"/>
    </source>
</evidence>
<evidence type="ECO:0000259" key="10">
    <source>
        <dbReference type="Pfam" id="PF17763"/>
    </source>
</evidence>
<dbReference type="PROSITE" id="PS00917">
    <property type="entry name" value="ASN_GLN_ASE_2"/>
    <property type="match status" value="1"/>
</dbReference>
<dbReference type="InterPro" id="IPR036152">
    <property type="entry name" value="Asp/glu_Ase-like_sf"/>
</dbReference>
<feature type="domain" description="L-asparaginase N-terminal" evidence="9">
    <location>
        <begin position="4"/>
        <end position="191"/>
    </location>
</feature>
<dbReference type="EMBL" id="LR130778">
    <property type="protein sequence ID" value="VDN48989.1"/>
    <property type="molecule type" value="Genomic_DNA"/>
</dbReference>
<dbReference type="SMART" id="SM00870">
    <property type="entry name" value="Asparaginase"/>
    <property type="match status" value="1"/>
</dbReference>
<dbReference type="FunFam" id="3.40.50.40:FF:000001">
    <property type="entry name" value="L-asparaginase 1"/>
    <property type="match status" value="1"/>
</dbReference>
<dbReference type="InterPro" id="IPR037152">
    <property type="entry name" value="L-asparaginase_N_sf"/>
</dbReference>
<dbReference type="GO" id="GO:0004067">
    <property type="term" value="F:asparaginase activity"/>
    <property type="evidence" value="ECO:0007669"/>
    <property type="project" value="UniProtKB-UniRule"/>
</dbReference>
<dbReference type="Proteomes" id="UP000279029">
    <property type="component" value="Chromosome"/>
</dbReference>
<keyword evidence="3 11" id="KW-0378">Hydrolase</keyword>
<evidence type="ECO:0000256" key="1">
    <source>
        <dbReference type="ARBA" id="ARBA00010518"/>
    </source>
</evidence>
<dbReference type="PRINTS" id="PR00139">
    <property type="entry name" value="ASNGLNASE"/>
</dbReference>
<dbReference type="InterPro" id="IPR027475">
    <property type="entry name" value="Asparaginase/glutaminase_AS2"/>
</dbReference>
<evidence type="ECO:0000313" key="12">
    <source>
        <dbReference type="Proteomes" id="UP000279029"/>
    </source>
</evidence>
<feature type="binding site" evidence="6">
    <location>
        <position position="59"/>
    </location>
    <ligand>
        <name>substrate</name>
    </ligand>
</feature>
<dbReference type="PROSITE" id="PS00144">
    <property type="entry name" value="ASN_GLN_ASE_1"/>
    <property type="match status" value="1"/>
</dbReference>
<comment type="catalytic activity">
    <reaction evidence="4">
        <text>L-asparagine + H2O = L-aspartate + NH4(+)</text>
        <dbReference type="Rhea" id="RHEA:21016"/>
        <dbReference type="ChEBI" id="CHEBI:15377"/>
        <dbReference type="ChEBI" id="CHEBI:28938"/>
        <dbReference type="ChEBI" id="CHEBI:29991"/>
        <dbReference type="ChEBI" id="CHEBI:58048"/>
        <dbReference type="EC" id="3.5.1.1"/>
    </reaction>
</comment>
<dbReference type="NCBIfam" id="NF006998">
    <property type="entry name" value="PRK09461.1"/>
    <property type="match status" value="1"/>
</dbReference>
<dbReference type="Pfam" id="PF00710">
    <property type="entry name" value="Asparaginase"/>
    <property type="match status" value="1"/>
</dbReference>
<dbReference type="InterPro" id="IPR006034">
    <property type="entry name" value="Asparaginase/glutaminase-like"/>
</dbReference>
<dbReference type="FunFam" id="3.40.50.1170:FF:000001">
    <property type="entry name" value="L-asparaginase 2"/>
    <property type="match status" value="1"/>
</dbReference>
<dbReference type="PIRSF" id="PIRSF500176">
    <property type="entry name" value="L_ASNase"/>
    <property type="match status" value="1"/>
</dbReference>
<proteinExistence type="inferred from homology"/>